<dbReference type="AlphaFoldDB" id="A0A9P6R7A1"/>
<dbReference type="EMBL" id="JAAAIP010000713">
    <property type="protein sequence ID" value="KAG0313433.1"/>
    <property type="molecule type" value="Genomic_DNA"/>
</dbReference>
<evidence type="ECO:0000256" key="2">
    <source>
        <dbReference type="SAM" id="Phobius"/>
    </source>
</evidence>
<proteinExistence type="predicted"/>
<keyword evidence="4" id="KW-1185">Reference proteome</keyword>
<name>A0A9P6R7A1_9FUNG</name>
<keyword evidence="2" id="KW-0472">Membrane</keyword>
<keyword evidence="2" id="KW-1133">Transmembrane helix</keyword>
<feature type="compositionally biased region" description="Pro residues" evidence="1">
    <location>
        <begin position="374"/>
        <end position="384"/>
    </location>
</feature>
<sequence length="514" mass="54567">MSNFNPPPTDGYDHCGWDNNGCPGGQTCFIYNGGSICQPFQPPAYPPVGADATAVNPPGWYITTNYPSVRYTGAIDTQTLGANCTTMPMPRNSDLYFRILTFVSQLDMGGLLSDIDQVYSTTLVQYRGNCAEGFYCQPAAGSPLTTTPTSRNQNPINVVGQLPGTCQPLRAANAACESSDQCLGWHIASNGSYNNDQFRCVQQPPNMSLPPPGNWTPAGQCTLIPGKGVSDANSSNSFLQKTARLYLLASALLIVVIIGIMWVRRRRTRQRLIREGVLGPDGRLIETARQGGVYRAPDETDNGELPAYGAHRRDERLAGPATEEIGMYAFSDHVPAVDEGDHSAPTYYPYPGSPQAYPPPPAGEAPAHFVALYHPPPPLTPGRPPLTNEEAEATAVMSDLNRDQSTAAQSTQGEALPPAYEPSQTSVVQSTPTEVGAVSRLTSPTSESVGEATVVSNDDAADPAEKKAQSWEPSSGAFSKEKDEHGVDDDKASTSSRSSGAGSSGSGSGSTNTK</sequence>
<accession>A0A9P6R7A1</accession>
<comment type="caution">
    <text evidence="3">The sequence shown here is derived from an EMBL/GenBank/DDBJ whole genome shotgun (WGS) entry which is preliminary data.</text>
</comment>
<feature type="transmembrane region" description="Helical" evidence="2">
    <location>
        <begin position="245"/>
        <end position="263"/>
    </location>
</feature>
<feature type="compositionally biased region" description="Basic and acidic residues" evidence="1">
    <location>
        <begin position="479"/>
        <end position="492"/>
    </location>
</feature>
<evidence type="ECO:0000313" key="3">
    <source>
        <dbReference type="EMBL" id="KAG0313433.1"/>
    </source>
</evidence>
<dbReference type="Proteomes" id="UP000738325">
    <property type="component" value="Unassembled WGS sequence"/>
</dbReference>
<feature type="region of interest" description="Disordered" evidence="1">
    <location>
        <begin position="340"/>
        <end position="514"/>
    </location>
</feature>
<feature type="compositionally biased region" description="Polar residues" evidence="1">
    <location>
        <begin position="422"/>
        <end position="433"/>
    </location>
</feature>
<evidence type="ECO:0000256" key="1">
    <source>
        <dbReference type="SAM" id="MobiDB-lite"/>
    </source>
</evidence>
<reference evidence="3" key="1">
    <citation type="journal article" date="2020" name="Fungal Divers.">
        <title>Resolving the Mortierellaceae phylogeny through synthesis of multi-gene phylogenetics and phylogenomics.</title>
        <authorList>
            <person name="Vandepol N."/>
            <person name="Liber J."/>
            <person name="Desiro A."/>
            <person name="Na H."/>
            <person name="Kennedy M."/>
            <person name="Barry K."/>
            <person name="Grigoriev I.V."/>
            <person name="Miller A.N."/>
            <person name="O'Donnell K."/>
            <person name="Stajich J.E."/>
            <person name="Bonito G."/>
        </authorList>
    </citation>
    <scope>NUCLEOTIDE SEQUENCE</scope>
    <source>
        <strain evidence="3">REB-010B</strain>
    </source>
</reference>
<organism evidence="3 4">
    <name type="scientific">Dissophora globulifera</name>
    <dbReference type="NCBI Taxonomy" id="979702"/>
    <lineage>
        <taxon>Eukaryota</taxon>
        <taxon>Fungi</taxon>
        <taxon>Fungi incertae sedis</taxon>
        <taxon>Mucoromycota</taxon>
        <taxon>Mortierellomycotina</taxon>
        <taxon>Mortierellomycetes</taxon>
        <taxon>Mortierellales</taxon>
        <taxon>Mortierellaceae</taxon>
        <taxon>Dissophora</taxon>
    </lineage>
</organism>
<protein>
    <submittedName>
        <fullName evidence="3">Uncharacterized protein</fullName>
    </submittedName>
</protein>
<feature type="compositionally biased region" description="Polar residues" evidence="1">
    <location>
        <begin position="403"/>
        <end position="413"/>
    </location>
</feature>
<evidence type="ECO:0000313" key="4">
    <source>
        <dbReference type="Proteomes" id="UP000738325"/>
    </source>
</evidence>
<keyword evidence="2" id="KW-0812">Transmembrane</keyword>
<dbReference type="OrthoDB" id="2410577at2759"/>
<gene>
    <name evidence="3" type="ORF">BGZ99_008900</name>
</gene>